<sequence>MSKFIEVKPEEFNESPFKLIGKDWMLITAEKAGKVNTMTASWGGFGVMWGKNVAYIVIRPQRYTKEFVDNSATFSLSFFDDSSRKMLSYLGTTSGRDEDKIQKSNLTVIHEDSIPYFEEATKVVLCKKLFAQEYKPESFIDQKINEKCYPDSDHHTLYIAEVTKIFIKE</sequence>
<dbReference type="InterPro" id="IPR052174">
    <property type="entry name" value="Flavoredoxin"/>
</dbReference>
<dbReference type="InterPro" id="IPR002563">
    <property type="entry name" value="Flavin_Rdtase-like_dom"/>
</dbReference>
<evidence type="ECO:0000313" key="3">
    <source>
        <dbReference type="Proteomes" id="UP000779508"/>
    </source>
</evidence>
<evidence type="ECO:0000313" key="2">
    <source>
        <dbReference type="EMBL" id="MBU5676213.1"/>
    </source>
</evidence>
<dbReference type="Pfam" id="PF01613">
    <property type="entry name" value="Flavin_Reduct"/>
    <property type="match status" value="1"/>
</dbReference>
<proteinExistence type="predicted"/>
<comment type="caution">
    <text evidence="2">The sequence shown here is derived from an EMBL/GenBank/DDBJ whole genome shotgun (WGS) entry which is preliminary data.</text>
</comment>
<reference evidence="2 3" key="1">
    <citation type="submission" date="2021-06" db="EMBL/GenBank/DDBJ databases">
        <authorList>
            <person name="Sun Q."/>
            <person name="Li D."/>
        </authorList>
    </citation>
    <scope>NUCLEOTIDE SEQUENCE [LARGE SCALE GENOMIC DNA]</scope>
    <source>
        <strain evidence="2 3">MSJ-5</strain>
    </source>
</reference>
<accession>A0ABS6G3J5</accession>
<organism evidence="2 3">
    <name type="scientific">Alkaliphilus flagellatus</name>
    <dbReference type="NCBI Taxonomy" id="2841507"/>
    <lineage>
        <taxon>Bacteria</taxon>
        <taxon>Bacillati</taxon>
        <taxon>Bacillota</taxon>
        <taxon>Clostridia</taxon>
        <taxon>Peptostreptococcales</taxon>
        <taxon>Natronincolaceae</taxon>
        <taxon>Alkaliphilus</taxon>
    </lineage>
</organism>
<dbReference type="RefSeq" id="WP_216415758.1">
    <property type="nucleotide sequence ID" value="NZ_JAHLQK010000002.1"/>
</dbReference>
<dbReference type="Proteomes" id="UP000779508">
    <property type="component" value="Unassembled WGS sequence"/>
</dbReference>
<dbReference type="PANTHER" id="PTHR43567:SF5">
    <property type="entry name" value="HYPOTHETICAL CYTOSOLIC PROTEIN"/>
    <property type="match status" value="1"/>
</dbReference>
<protein>
    <submittedName>
        <fullName evidence="2">Flavin reductase</fullName>
    </submittedName>
</protein>
<evidence type="ECO:0000259" key="1">
    <source>
        <dbReference type="Pfam" id="PF01613"/>
    </source>
</evidence>
<name>A0ABS6G3J5_9FIRM</name>
<dbReference type="PANTHER" id="PTHR43567">
    <property type="entry name" value="FLAVOREDOXIN-RELATED-RELATED"/>
    <property type="match status" value="1"/>
</dbReference>
<dbReference type="EMBL" id="JAHLQK010000002">
    <property type="protein sequence ID" value="MBU5676213.1"/>
    <property type="molecule type" value="Genomic_DNA"/>
</dbReference>
<feature type="domain" description="Flavin reductase like" evidence="1">
    <location>
        <begin position="25"/>
        <end position="167"/>
    </location>
</feature>
<keyword evidence="3" id="KW-1185">Reference proteome</keyword>
<gene>
    <name evidence="2" type="ORF">KQI88_07270</name>
</gene>